<dbReference type="InterPro" id="IPR055472">
    <property type="entry name" value="DUF7044"/>
</dbReference>
<dbReference type="AlphaFoldDB" id="A0A8S1CT67"/>
<dbReference type="PANTHER" id="PTHR22255:SF9">
    <property type="entry name" value="LP06548P"/>
    <property type="match status" value="1"/>
</dbReference>
<feature type="domain" description="DUF7044" evidence="3">
    <location>
        <begin position="6"/>
        <end position="89"/>
    </location>
</feature>
<evidence type="ECO:0000259" key="3">
    <source>
        <dbReference type="Pfam" id="PF23071"/>
    </source>
</evidence>
<dbReference type="PANTHER" id="PTHR22255">
    <property type="entry name" value="LP06548P"/>
    <property type="match status" value="1"/>
</dbReference>
<organism evidence="4 5">
    <name type="scientific">Cloeon dipterum</name>
    <dbReference type="NCBI Taxonomy" id="197152"/>
    <lineage>
        <taxon>Eukaryota</taxon>
        <taxon>Metazoa</taxon>
        <taxon>Ecdysozoa</taxon>
        <taxon>Arthropoda</taxon>
        <taxon>Hexapoda</taxon>
        <taxon>Insecta</taxon>
        <taxon>Pterygota</taxon>
        <taxon>Palaeoptera</taxon>
        <taxon>Ephemeroptera</taxon>
        <taxon>Pisciforma</taxon>
        <taxon>Baetidae</taxon>
        <taxon>Cloeon</taxon>
    </lineage>
</organism>
<dbReference type="InterPro" id="IPR055471">
    <property type="entry name" value="DUF7043"/>
</dbReference>
<proteinExistence type="predicted"/>
<feature type="domain" description="DUF7042" evidence="1">
    <location>
        <begin position="371"/>
        <end position="492"/>
    </location>
</feature>
<dbReference type="OrthoDB" id="9979716at2759"/>
<protein>
    <submittedName>
        <fullName evidence="4">Uncharacterized protein</fullName>
    </submittedName>
</protein>
<sequence>MRSLSNCSFQERWTGKWFHSGMVNLLHVNSSFIENKGVCVENEGDKYILEDKSEGCFRCVVIHEKHPNVLQYKETYCETRRSSLDSMCNQIPGDASLLSMYRSDATPEPCPFKGPFSFTYSRGSGECARPVSRVDSCITDSRIRLRYQACADVAGSESSSEELQCLATWKDGNTRYLVGKLSHKMATTDEDRYRCFVYERNAHEHPVTFRVAQSGDATCNGLLSATEGSRTMKLTKEVHSTHCRYPTWVTDHHHWHTLDYKQSFQFSHKNATLRISNDSDSENAGKEMRVVCHSINESGEKQVTLTAHVTVGCESGYVCMVFHRRDGHVIELQQTSNFAPAADEACHPNNFNAAALPFATLITATPKPRTCPSIGRYNVLGVNRDDGKAASRRTGAASGAAREANCADDIESMFVGCSKSENLEFHSACTSDSVSSFACHGSWEDNGTNYLIASPLSRRSTGPPRFCFIYTENEKGHLQFSSVTDTCTRNINPGVSGAWVFNVTNIGHCAESTAMQSSSAKLACQSWLLVVSCFLTALAASR</sequence>
<dbReference type="Proteomes" id="UP000494165">
    <property type="component" value="Unassembled WGS sequence"/>
</dbReference>
<dbReference type="Pfam" id="PF23069">
    <property type="entry name" value="DUF7042"/>
    <property type="match status" value="2"/>
</dbReference>
<name>A0A8S1CT67_9INSE</name>
<accession>A0A8S1CT67</accession>
<dbReference type="Pfam" id="PF23071">
    <property type="entry name" value="DUF7044"/>
    <property type="match status" value="1"/>
</dbReference>
<feature type="domain" description="DUF7042" evidence="1">
    <location>
        <begin position="107"/>
        <end position="236"/>
    </location>
</feature>
<comment type="caution">
    <text evidence="4">The sequence shown here is derived from an EMBL/GenBank/DDBJ whole genome shotgun (WGS) entry which is preliminary data.</text>
</comment>
<dbReference type="EMBL" id="CADEPI010000067">
    <property type="protein sequence ID" value="CAB3371987.1"/>
    <property type="molecule type" value="Genomic_DNA"/>
</dbReference>
<dbReference type="GO" id="GO:0061909">
    <property type="term" value="P:autophagosome-lysosome fusion"/>
    <property type="evidence" value="ECO:0007669"/>
    <property type="project" value="TreeGrafter"/>
</dbReference>
<evidence type="ECO:0000259" key="1">
    <source>
        <dbReference type="Pfam" id="PF23069"/>
    </source>
</evidence>
<keyword evidence="5" id="KW-1185">Reference proteome</keyword>
<dbReference type="InterPro" id="IPR055470">
    <property type="entry name" value="DUF7042"/>
</dbReference>
<evidence type="ECO:0000259" key="2">
    <source>
        <dbReference type="Pfam" id="PF23070"/>
    </source>
</evidence>
<gene>
    <name evidence="4" type="ORF">CLODIP_2_CD07693</name>
</gene>
<evidence type="ECO:0000313" key="5">
    <source>
        <dbReference type="Proteomes" id="UP000494165"/>
    </source>
</evidence>
<reference evidence="4 5" key="1">
    <citation type="submission" date="2020-04" db="EMBL/GenBank/DDBJ databases">
        <authorList>
            <person name="Alioto T."/>
            <person name="Alioto T."/>
            <person name="Gomez Garrido J."/>
        </authorList>
    </citation>
    <scope>NUCLEOTIDE SEQUENCE [LARGE SCALE GENOMIC DNA]</scope>
</reference>
<evidence type="ECO:0000313" key="4">
    <source>
        <dbReference type="EMBL" id="CAB3371987.1"/>
    </source>
</evidence>
<feature type="domain" description="DUF7043" evidence="2">
    <location>
        <begin position="240"/>
        <end position="353"/>
    </location>
</feature>
<dbReference type="Pfam" id="PF23070">
    <property type="entry name" value="DUF7043"/>
    <property type="match status" value="1"/>
</dbReference>